<reference evidence="1" key="2">
    <citation type="submission" date="2006-01" db="EMBL/GenBank/DDBJ databases">
        <authorList>
            <person name="Genoscope"/>
        </authorList>
    </citation>
    <scope>NUCLEOTIDE SEQUENCE</scope>
</reference>
<sequence length="319" mass="36785">MTNSPEKNNAIVKAQPQQMAVRHEWLVERGIHSLPILEITERRIDELCSNLWDFDFDNRARTLKTIADLGTHIRSCRRHLDSLIFPVVENIFKYFRPWATYIQGELFSHGQHYPPRVEYLELLHTALEALVGPLMNPDEAIMDVVYFGTTASRIRAIEWLADHRLTAATHDLFSDYLRMTLLSTAQRTPLFIALKYADAEINDHVDEAIYFFIDKIILGDVPDELKAKAREYLVDLHEEASQAALIHAFAALAGSINAKDMECASELFDEVVIRDLDDYSDNTLELICCFRGWPSDEQDEVDEREERVIEELKRRGLHG</sequence>
<name>Q1Q565_KUEST</name>
<proteinExistence type="predicted"/>
<accession>Q1Q565</accession>
<gene>
    <name evidence="1" type="ORF">kuste4397</name>
</gene>
<reference evidence="1" key="1">
    <citation type="journal article" date="2006" name="Nature">
        <title>Deciphering the evolution and metabolism of an anammox bacterium from a community genome.</title>
        <authorList>
            <person name="Strous M."/>
            <person name="Pelletier E."/>
            <person name="Mangenot S."/>
            <person name="Rattei T."/>
            <person name="Lehner A."/>
            <person name="Taylor M.W."/>
            <person name="Horn M."/>
            <person name="Daims H."/>
            <person name="Bartol-Mavel D."/>
            <person name="Wincker P."/>
            <person name="Barbe V."/>
            <person name="Fonknechten N."/>
            <person name="Vallenet D."/>
            <person name="Segurens B."/>
            <person name="Schenowitz-Truong C."/>
            <person name="Medigue C."/>
            <person name="Collingro A."/>
            <person name="Snel B."/>
            <person name="Dutilh B.E."/>
            <person name="OpDenCamp H.J.M."/>
            <person name="vanDerDrift C."/>
            <person name="Cirpus I."/>
            <person name="vanDePas-Schoonen K.T."/>
            <person name="Harhangi H.R."/>
            <person name="vanNiftrik L."/>
            <person name="Schmid M."/>
            <person name="Keltjens J."/>
            <person name="vanDeVossenberg J."/>
            <person name="Kartal B."/>
            <person name="Meier H."/>
            <person name="Frishman D."/>
            <person name="Huynen M.A."/>
            <person name="Mewes H."/>
            <person name="Weissenbach J."/>
            <person name="Jetten M.S.M."/>
            <person name="Wagner M."/>
            <person name="LePaslier D."/>
        </authorList>
    </citation>
    <scope>NUCLEOTIDE SEQUENCE</scope>
</reference>
<protein>
    <submittedName>
        <fullName evidence="1">Uncharacterized protein</fullName>
    </submittedName>
</protein>
<evidence type="ECO:0000313" key="1">
    <source>
        <dbReference type="EMBL" id="CAJ75159.1"/>
    </source>
</evidence>
<organism evidence="1">
    <name type="scientific">Kuenenia stuttgartiensis</name>
    <dbReference type="NCBI Taxonomy" id="174633"/>
    <lineage>
        <taxon>Bacteria</taxon>
        <taxon>Pseudomonadati</taxon>
        <taxon>Planctomycetota</taxon>
        <taxon>Candidatus Brocadiia</taxon>
        <taxon>Candidatus Brocadiales</taxon>
        <taxon>Candidatus Brocadiaceae</taxon>
        <taxon>Candidatus Kuenenia</taxon>
    </lineage>
</organism>
<dbReference type="EMBL" id="CT573071">
    <property type="protein sequence ID" value="CAJ75159.1"/>
    <property type="molecule type" value="Genomic_DNA"/>
</dbReference>
<dbReference type="AlphaFoldDB" id="Q1Q565"/>